<reference evidence="1 2" key="1">
    <citation type="submission" date="2020-05" db="EMBL/GenBank/DDBJ databases">
        <authorList>
            <person name="Kim M.K."/>
        </authorList>
    </citation>
    <scope>NUCLEOTIDE SEQUENCE [LARGE SCALE GENOMIC DNA]</scope>
    <source>
        <strain evidence="1 2">BT25</strain>
    </source>
</reference>
<sequence>MRNAVTNSNDTFSKKLSRSRILLIVVPLMVLASCASSEKKWVHSEAPATPADNDMVQCKYQAASATASLASDSSARRKEEANLINSCMQAKGYKQ</sequence>
<dbReference type="AlphaFoldDB" id="A0A849VYK0"/>
<organism evidence="1 2">
    <name type="scientific">Phyllobacterium pellucidum</name>
    <dbReference type="NCBI Taxonomy" id="2740464"/>
    <lineage>
        <taxon>Bacteria</taxon>
        <taxon>Pseudomonadati</taxon>
        <taxon>Pseudomonadota</taxon>
        <taxon>Alphaproteobacteria</taxon>
        <taxon>Hyphomicrobiales</taxon>
        <taxon>Phyllobacteriaceae</taxon>
        <taxon>Phyllobacterium</taxon>
    </lineage>
</organism>
<keyword evidence="2" id="KW-1185">Reference proteome</keyword>
<dbReference type="RefSeq" id="WP_091923267.1">
    <property type="nucleotide sequence ID" value="NZ_CP088293.1"/>
</dbReference>
<comment type="caution">
    <text evidence="1">The sequence shown here is derived from an EMBL/GenBank/DDBJ whole genome shotgun (WGS) entry which is preliminary data.</text>
</comment>
<accession>A0A849VYK0</accession>
<dbReference type="PROSITE" id="PS51257">
    <property type="entry name" value="PROKAR_LIPOPROTEIN"/>
    <property type="match status" value="1"/>
</dbReference>
<proteinExistence type="predicted"/>
<evidence type="ECO:0000313" key="2">
    <source>
        <dbReference type="Proteomes" id="UP000550508"/>
    </source>
</evidence>
<dbReference type="Proteomes" id="UP000550508">
    <property type="component" value="Unassembled WGS sequence"/>
</dbReference>
<evidence type="ECO:0000313" key="1">
    <source>
        <dbReference type="EMBL" id="NTS32980.1"/>
    </source>
</evidence>
<protein>
    <submittedName>
        <fullName evidence="1">Uncharacterized protein</fullName>
    </submittedName>
</protein>
<gene>
    <name evidence="1" type="ORF">HQ945_17100</name>
</gene>
<name>A0A849VYK0_9HYPH</name>
<dbReference type="EMBL" id="JABUMX010000004">
    <property type="protein sequence ID" value="NTS32980.1"/>
    <property type="molecule type" value="Genomic_DNA"/>
</dbReference>